<dbReference type="GO" id="GO:0005524">
    <property type="term" value="F:ATP binding"/>
    <property type="evidence" value="ECO:0007669"/>
    <property type="project" value="UniProtKB-KW"/>
</dbReference>
<dbReference type="SUPFAM" id="SSF140931">
    <property type="entry name" value="Fic-like"/>
    <property type="match status" value="1"/>
</dbReference>
<dbReference type="Pfam" id="PF02661">
    <property type="entry name" value="Fic"/>
    <property type="match status" value="1"/>
</dbReference>
<dbReference type="EMBL" id="DVGB01000081">
    <property type="protein sequence ID" value="HIR01909.1"/>
    <property type="molecule type" value="Genomic_DNA"/>
</dbReference>
<evidence type="ECO:0000256" key="1">
    <source>
        <dbReference type="PIRSR" id="PIRSR640198-1"/>
    </source>
</evidence>
<dbReference type="InterPro" id="IPR036390">
    <property type="entry name" value="WH_DNA-bd_sf"/>
</dbReference>
<evidence type="ECO:0000313" key="5">
    <source>
        <dbReference type="Proteomes" id="UP000824261"/>
    </source>
</evidence>
<keyword evidence="2" id="KW-0547">Nucleotide-binding</keyword>
<name>A0A9D1D382_9ACTN</name>
<evidence type="ECO:0000313" key="4">
    <source>
        <dbReference type="EMBL" id="HIR01909.1"/>
    </source>
</evidence>
<dbReference type="Gene3D" id="1.10.3290.10">
    <property type="entry name" value="Fido-like domain"/>
    <property type="match status" value="1"/>
</dbReference>
<dbReference type="PANTHER" id="PTHR13504:SF40">
    <property type="entry name" value="FIDO DOMAIN-CONTAINING PROTEIN"/>
    <property type="match status" value="1"/>
</dbReference>
<dbReference type="PANTHER" id="PTHR13504">
    <property type="entry name" value="FIDO DOMAIN-CONTAINING PROTEIN DDB_G0283145"/>
    <property type="match status" value="1"/>
</dbReference>
<organism evidence="4 5">
    <name type="scientific">Candidatus Aveggerthella stercoripullorum</name>
    <dbReference type="NCBI Taxonomy" id="2840688"/>
    <lineage>
        <taxon>Bacteria</taxon>
        <taxon>Bacillati</taxon>
        <taxon>Actinomycetota</taxon>
        <taxon>Coriobacteriia</taxon>
        <taxon>Eggerthellales</taxon>
        <taxon>Eggerthellaceae</taxon>
        <taxon>Eggerthellaceae incertae sedis</taxon>
        <taxon>Candidatus Aveggerthella</taxon>
    </lineage>
</organism>
<reference evidence="4" key="2">
    <citation type="journal article" date="2021" name="PeerJ">
        <title>Extensive microbial diversity within the chicken gut microbiome revealed by metagenomics and culture.</title>
        <authorList>
            <person name="Gilroy R."/>
            <person name="Ravi A."/>
            <person name="Getino M."/>
            <person name="Pursley I."/>
            <person name="Horton D.L."/>
            <person name="Alikhan N.F."/>
            <person name="Baker D."/>
            <person name="Gharbi K."/>
            <person name="Hall N."/>
            <person name="Watson M."/>
            <person name="Adriaenssens E.M."/>
            <person name="Foster-Nyarko E."/>
            <person name="Jarju S."/>
            <person name="Secka A."/>
            <person name="Antonio M."/>
            <person name="Oren A."/>
            <person name="Chaudhuri R.R."/>
            <person name="La Ragione R."/>
            <person name="Hildebrand F."/>
            <person name="Pallen M.J."/>
        </authorList>
    </citation>
    <scope>NUCLEOTIDE SEQUENCE</scope>
    <source>
        <strain evidence="4">ChiGjej1B1-2707</strain>
    </source>
</reference>
<evidence type="ECO:0000256" key="2">
    <source>
        <dbReference type="PIRSR" id="PIRSR640198-2"/>
    </source>
</evidence>
<accession>A0A9D1D382</accession>
<dbReference type="InterPro" id="IPR003812">
    <property type="entry name" value="Fido"/>
</dbReference>
<protein>
    <submittedName>
        <fullName evidence="4">Fic family protein</fullName>
    </submittedName>
</protein>
<evidence type="ECO:0000259" key="3">
    <source>
        <dbReference type="PROSITE" id="PS51459"/>
    </source>
</evidence>
<feature type="domain" description="Fido" evidence="3">
    <location>
        <begin position="52"/>
        <end position="201"/>
    </location>
</feature>
<comment type="caution">
    <text evidence="4">The sequence shown here is derived from an EMBL/GenBank/DDBJ whole genome shotgun (WGS) entry which is preliminary data.</text>
</comment>
<dbReference type="Gene3D" id="1.10.10.10">
    <property type="entry name" value="Winged helix-like DNA-binding domain superfamily/Winged helix DNA-binding domain"/>
    <property type="match status" value="1"/>
</dbReference>
<gene>
    <name evidence="4" type="ORF">IAA69_06585</name>
</gene>
<dbReference type="PROSITE" id="PS51459">
    <property type="entry name" value="FIDO"/>
    <property type="match status" value="1"/>
</dbReference>
<sequence length="318" mass="35238">MSTNAIEQIQSTRQQVADALDASQGANLEAKRFKEIALLYLGLDEPEGSLPETPEEIRAIYDRVMAGELSEGQYPDGELFRKGGVNITAGGVRVVHHGLEPEARIREAMEFMLALVRRPDVPEIISALASHYVFEYAHPFYDGNGRTGRYLLALFLREPLSMATVLSLSRAIAENRKLYYDAFSTVENPLNRGELTFFVYNMLELVRIGQSTVLETLETSLSRFEEVSAKAKEMAIEEGLSAQERNVVSALVQFDLFGALPSASLDDVASCMGLGKQMARKHVAKLEERGLVKKTRNHPLAFALSESARERTGLRALA</sequence>
<dbReference type="InterPro" id="IPR040198">
    <property type="entry name" value="Fido_containing"/>
</dbReference>
<reference evidence="4" key="1">
    <citation type="submission" date="2020-10" db="EMBL/GenBank/DDBJ databases">
        <authorList>
            <person name="Gilroy R."/>
        </authorList>
    </citation>
    <scope>NUCLEOTIDE SEQUENCE</scope>
    <source>
        <strain evidence="4">ChiGjej1B1-2707</strain>
    </source>
</reference>
<dbReference type="Proteomes" id="UP000824261">
    <property type="component" value="Unassembled WGS sequence"/>
</dbReference>
<proteinExistence type="predicted"/>
<feature type="active site" evidence="1">
    <location>
        <position position="138"/>
    </location>
</feature>
<dbReference type="InterPro" id="IPR036388">
    <property type="entry name" value="WH-like_DNA-bd_sf"/>
</dbReference>
<keyword evidence="2" id="KW-0067">ATP-binding</keyword>
<feature type="binding site" evidence="2">
    <location>
        <begin position="142"/>
        <end position="149"/>
    </location>
    <ligand>
        <name>ATP</name>
        <dbReference type="ChEBI" id="CHEBI:30616"/>
    </ligand>
</feature>
<dbReference type="InterPro" id="IPR036597">
    <property type="entry name" value="Fido-like_dom_sf"/>
</dbReference>
<dbReference type="SUPFAM" id="SSF46785">
    <property type="entry name" value="Winged helix' DNA-binding domain"/>
    <property type="match status" value="1"/>
</dbReference>
<dbReference type="AlphaFoldDB" id="A0A9D1D382"/>